<gene>
    <name evidence="2" type="ORF">PAECIP111802_05390</name>
</gene>
<dbReference type="EMBL" id="CAJVCE010000019">
    <property type="protein sequence ID" value="CAG7653078.1"/>
    <property type="molecule type" value="Genomic_DNA"/>
</dbReference>
<comment type="caution">
    <text evidence="2">The sequence shown here is derived from an EMBL/GenBank/DDBJ whole genome shotgun (WGS) entry which is preliminary data.</text>
</comment>
<name>A0ABM8VPL6_9BACL</name>
<feature type="domain" description="N-acetyltransferase" evidence="1">
    <location>
        <begin position="8"/>
        <end position="165"/>
    </location>
</feature>
<accession>A0ABM8VPL6</accession>
<evidence type="ECO:0000313" key="3">
    <source>
        <dbReference type="Proteomes" id="UP000730618"/>
    </source>
</evidence>
<protein>
    <recommendedName>
        <fullName evidence="1">N-acetyltransferase domain-containing protein</fullName>
    </recommendedName>
</protein>
<dbReference type="InterPro" id="IPR000182">
    <property type="entry name" value="GNAT_dom"/>
</dbReference>
<dbReference type="Proteomes" id="UP000730618">
    <property type="component" value="Unassembled WGS sequence"/>
</dbReference>
<dbReference type="Pfam" id="PF00583">
    <property type="entry name" value="Acetyltransf_1"/>
    <property type="match status" value="1"/>
</dbReference>
<proteinExistence type="predicted"/>
<reference evidence="2 3" key="1">
    <citation type="submission" date="2021-06" db="EMBL/GenBank/DDBJ databases">
        <authorList>
            <person name="Criscuolo A."/>
        </authorList>
    </citation>
    <scope>NUCLEOTIDE SEQUENCE [LARGE SCALE GENOMIC DNA]</scope>
    <source>
        <strain evidence="3">CIP 111802</strain>
    </source>
</reference>
<dbReference type="RefSeq" id="WP_218101604.1">
    <property type="nucleotide sequence ID" value="NZ_CAJVCE010000019.1"/>
</dbReference>
<evidence type="ECO:0000313" key="2">
    <source>
        <dbReference type="EMBL" id="CAG7653078.1"/>
    </source>
</evidence>
<evidence type="ECO:0000259" key="1">
    <source>
        <dbReference type="PROSITE" id="PS51186"/>
    </source>
</evidence>
<dbReference type="PROSITE" id="PS51186">
    <property type="entry name" value="GNAT"/>
    <property type="match status" value="1"/>
</dbReference>
<organism evidence="2 3">
    <name type="scientific">Paenibacillus allorhizosphaerae</name>
    <dbReference type="NCBI Taxonomy" id="2849866"/>
    <lineage>
        <taxon>Bacteria</taxon>
        <taxon>Bacillati</taxon>
        <taxon>Bacillota</taxon>
        <taxon>Bacilli</taxon>
        <taxon>Bacillales</taxon>
        <taxon>Paenibacillaceae</taxon>
        <taxon>Paenibacillus</taxon>
    </lineage>
</organism>
<sequence>MTGYPIRYQLIPMTEEHGPVICSWRYPAPYDLYNWNDWKHMLSRGEEFADPFIRQTQYRAVVDEAGSLCGFAQLFPMAGLTRLGLGMRPDLCGAGQGERFVRAIAEEARRLQPEHEIDLEVLIWNKRAIRVYEKAGFAITDTYERMTLTGMDTFHCMVWNETKPEAREQAQ</sequence>
<keyword evidence="3" id="KW-1185">Reference proteome</keyword>